<feature type="transmembrane region" description="Helical" evidence="1">
    <location>
        <begin position="351"/>
        <end position="372"/>
    </location>
</feature>
<feature type="transmembrane region" description="Helical" evidence="1">
    <location>
        <begin position="192"/>
        <end position="210"/>
    </location>
</feature>
<feature type="transmembrane region" description="Helical" evidence="1">
    <location>
        <begin position="676"/>
        <end position="695"/>
    </location>
</feature>
<evidence type="ECO:0000313" key="3">
    <source>
        <dbReference type="RefSeq" id="XP_041433323.1"/>
    </source>
</evidence>
<feature type="transmembrane region" description="Helical" evidence="1">
    <location>
        <begin position="136"/>
        <end position="156"/>
    </location>
</feature>
<evidence type="ECO:0000313" key="2">
    <source>
        <dbReference type="Proteomes" id="UP000186698"/>
    </source>
</evidence>
<name>A0A8J1LUW2_XENLA</name>
<feature type="transmembrane region" description="Helical" evidence="1">
    <location>
        <begin position="105"/>
        <end position="124"/>
    </location>
</feature>
<feature type="transmembrane region" description="Helical" evidence="1">
    <location>
        <begin position="901"/>
        <end position="919"/>
    </location>
</feature>
<keyword evidence="2" id="KW-1185">Reference proteome</keyword>
<feature type="transmembrane region" description="Helical" evidence="1">
    <location>
        <begin position="931"/>
        <end position="951"/>
    </location>
</feature>
<feature type="transmembrane region" description="Helical" evidence="1">
    <location>
        <begin position="280"/>
        <end position="313"/>
    </location>
</feature>
<feature type="transmembrane region" description="Helical" evidence="1">
    <location>
        <begin position="624"/>
        <end position="645"/>
    </location>
</feature>
<organism evidence="2 3">
    <name type="scientific">Xenopus laevis</name>
    <name type="common">African clawed frog</name>
    <dbReference type="NCBI Taxonomy" id="8355"/>
    <lineage>
        <taxon>Eukaryota</taxon>
        <taxon>Metazoa</taxon>
        <taxon>Chordata</taxon>
        <taxon>Craniata</taxon>
        <taxon>Vertebrata</taxon>
        <taxon>Euteleostomi</taxon>
        <taxon>Amphibia</taxon>
        <taxon>Batrachia</taxon>
        <taxon>Anura</taxon>
        <taxon>Pipoidea</taxon>
        <taxon>Pipidae</taxon>
        <taxon>Xenopodinae</taxon>
        <taxon>Xenopus</taxon>
        <taxon>Xenopus</taxon>
    </lineage>
</organism>
<keyword evidence="1" id="KW-0472">Membrane</keyword>
<feature type="transmembrane region" description="Helical" evidence="1">
    <location>
        <begin position="600"/>
        <end position="618"/>
    </location>
</feature>
<dbReference type="GeneID" id="121398308"/>
<keyword evidence="1" id="KW-0812">Transmembrane</keyword>
<evidence type="ECO:0000256" key="1">
    <source>
        <dbReference type="SAM" id="Phobius"/>
    </source>
</evidence>
<feature type="transmembrane region" description="Helical" evidence="1">
    <location>
        <begin position="513"/>
        <end position="532"/>
    </location>
</feature>
<accession>A0A8J1LUW2</accession>
<feature type="transmembrane region" description="Helical" evidence="1">
    <location>
        <begin position="29"/>
        <end position="47"/>
    </location>
</feature>
<feature type="transmembrane region" description="Helical" evidence="1">
    <location>
        <begin position="81"/>
        <end position="99"/>
    </location>
</feature>
<proteinExistence type="predicted"/>
<feature type="transmembrane region" description="Helical" evidence="1">
    <location>
        <begin position="53"/>
        <end position="74"/>
    </location>
</feature>
<feature type="transmembrane region" description="Helical" evidence="1">
    <location>
        <begin position="569"/>
        <end position="588"/>
    </location>
</feature>
<keyword evidence="1" id="KW-1133">Transmembrane helix</keyword>
<protein>
    <submittedName>
        <fullName evidence="3">Uncharacterized protein LOC121398308 isoform X1</fullName>
    </submittedName>
</protein>
<dbReference type="AlphaFoldDB" id="A0A8J1LUW2"/>
<feature type="transmembrane region" description="Helical" evidence="1">
    <location>
        <begin position="403"/>
        <end position="422"/>
    </location>
</feature>
<dbReference type="RefSeq" id="XP_041433323.1">
    <property type="nucleotide sequence ID" value="XM_041577389.1"/>
</dbReference>
<feature type="transmembrane region" description="Helical" evidence="1">
    <location>
        <begin position="875"/>
        <end position="895"/>
    </location>
</feature>
<dbReference type="Proteomes" id="UP000186698">
    <property type="component" value="Chromosome 9_10L"/>
</dbReference>
<feature type="transmembrane region" description="Helical" evidence="1">
    <location>
        <begin position="162"/>
        <end position="183"/>
    </location>
</feature>
<feature type="transmembrane region" description="Helical" evidence="1">
    <location>
        <begin position="490"/>
        <end position="507"/>
    </location>
</feature>
<feature type="transmembrane region" description="Helical" evidence="1">
    <location>
        <begin position="652"/>
        <end position="670"/>
    </location>
</feature>
<gene>
    <name evidence="3" type="primary">LOC121398308</name>
</gene>
<feature type="transmembrane region" description="Helical" evidence="1">
    <location>
        <begin position="434"/>
        <end position="454"/>
    </location>
</feature>
<feature type="transmembrane region" description="Helical" evidence="1">
    <location>
        <begin position="544"/>
        <end position="563"/>
    </location>
</feature>
<reference evidence="3" key="1">
    <citation type="submission" date="2025-08" db="UniProtKB">
        <authorList>
            <consortium name="RefSeq"/>
        </authorList>
    </citation>
    <scope>IDENTIFICATION</scope>
    <source>
        <strain evidence="3">J_2021</strain>
        <tissue evidence="3">Erythrocytes</tissue>
    </source>
</reference>
<feature type="transmembrane region" description="Helical" evidence="1">
    <location>
        <begin position="460"/>
        <end position="481"/>
    </location>
</feature>
<feature type="transmembrane region" description="Helical" evidence="1">
    <location>
        <begin position="325"/>
        <end position="345"/>
    </location>
</feature>
<sequence>MNRIEGRRNQDVTGHAGGQPVLEVQMKPLGFLLVLAGVLVLSWYLFLLPDKPVFFSMGLIITTIAVGSLLIIFASKSHSMLVKLICVVVTYLEMNIILWMEVASYYATILLTFLSSGIAVLIIAKRFNSSARVSHEVNYPDTLLAGVLVLSWYLFLLPDKSVFFSMGLIITTIAVGSLLIIFASNSHSMRGVLIWAALVTYLEMNIILWMEVASYHATILLTFLSSGIAVLIIAKRFNSSARVSHEVNYPDTLLVLAGVLVLSWYLFLLPDKSVFFSMGLIITTIAVGSLLIISASNSHSMLVMLIWLVVTYLEMNIILWMEVASYYATLLVLAGVLVLSWYLFLLPDKPVFFSMGLIITTIAVGSLLIIFASKSHSMLVKLICVVVTYLEMNIILWMEVASYYATILLTFLSSGIAVLIIAKRFNSSARVSHEVNYPDTLLAGVLVLSWYLFLLPDKSVFFSMGLIITTIAVGSLLIIFASNSHSMRGVLIWAALVTYLEMNIILWMEVASYHATILLTFLSSGIAVLIIAKRFNSSARVSHEVNYPDTLLAGVLVLSWYLFLLPDKSVFFSHSMLVMLICVVVTYLEMNIILWMEVASYYATLLAGVLVLSWYLFLLPDKSVFFSMGLIITTIAVGSLLIIFASKSHSMLVKLICVVVTYLEMNIILWMEVASYYATILLTFLSSGTAVLIIAKRFNSSARVSHEVNYPDTSPRSSKKATIGIFSRSSPEEYNWLISYLIKSTGHTVLPFVITNTNSFKFREEVYRCNYAILYHSMRTGRINITDVTDSLYDNELEYLSSELGIDKVAVVVDDLDDRSSTARNRILKSQPKIANLAWNIFLIDKETKQNNSIMRNLMNPIKEKFMTEGSGHSLGSAIVPFCFLVLWFAAIIFVRSPDDFYNIILIVITNLKVSFMIYRAAFSGSDSLACPLLPLVSAVLLVEGIVMIWGVWSVQMVPYTVIALGMDLLVIMLFNKGPQIFSGHPRKCL</sequence>
<dbReference type="KEGG" id="xla:121398308"/>
<feature type="transmembrane region" description="Helical" evidence="1">
    <location>
        <begin position="216"/>
        <end position="237"/>
    </location>
</feature>
<feature type="transmembrane region" description="Helical" evidence="1">
    <location>
        <begin position="249"/>
        <end position="268"/>
    </location>
</feature>
<feature type="transmembrane region" description="Helical" evidence="1">
    <location>
        <begin position="957"/>
        <end position="975"/>
    </location>
</feature>